<keyword evidence="5 8" id="KW-1133">Transmembrane helix</keyword>
<dbReference type="InterPro" id="IPR051393">
    <property type="entry name" value="ABC_transporter_permease"/>
</dbReference>
<comment type="caution">
    <text evidence="9">The sequence shown here is derived from an EMBL/GenBank/DDBJ whole genome shotgun (WGS) entry which is preliminary data.</text>
</comment>
<evidence type="ECO:0000256" key="5">
    <source>
        <dbReference type="ARBA" id="ARBA00022989"/>
    </source>
</evidence>
<evidence type="ECO:0000256" key="7">
    <source>
        <dbReference type="SAM" id="MobiDB-lite"/>
    </source>
</evidence>
<keyword evidence="6 8" id="KW-0472">Membrane</keyword>
<feature type="region of interest" description="Disordered" evidence="7">
    <location>
        <begin position="1"/>
        <end position="23"/>
    </location>
</feature>
<dbReference type="Proteomes" id="UP001500218">
    <property type="component" value="Unassembled WGS sequence"/>
</dbReference>
<reference evidence="10" key="1">
    <citation type="journal article" date="2019" name="Int. J. Syst. Evol. Microbiol.">
        <title>The Global Catalogue of Microorganisms (GCM) 10K type strain sequencing project: providing services to taxonomists for standard genome sequencing and annotation.</title>
        <authorList>
            <consortium name="The Broad Institute Genomics Platform"/>
            <consortium name="The Broad Institute Genome Sequencing Center for Infectious Disease"/>
            <person name="Wu L."/>
            <person name="Ma J."/>
        </authorList>
    </citation>
    <scope>NUCLEOTIDE SEQUENCE [LARGE SCALE GENOMIC DNA]</scope>
    <source>
        <strain evidence="10">JCM 13250</strain>
    </source>
</reference>
<comment type="subcellular location">
    <subcellularLocation>
        <location evidence="1">Cell membrane</location>
        <topology evidence="1">Multi-pass membrane protein</topology>
    </subcellularLocation>
</comment>
<keyword evidence="2" id="KW-0813">Transport</keyword>
<name>A0ABP4Z783_9ACTN</name>
<feature type="transmembrane region" description="Helical" evidence="8">
    <location>
        <begin position="181"/>
        <end position="204"/>
    </location>
</feature>
<feature type="transmembrane region" description="Helical" evidence="8">
    <location>
        <begin position="216"/>
        <end position="236"/>
    </location>
</feature>
<dbReference type="Gene3D" id="1.10.3720.10">
    <property type="entry name" value="MetI-like"/>
    <property type="match status" value="1"/>
</dbReference>
<keyword evidence="10" id="KW-1185">Reference proteome</keyword>
<feature type="transmembrane region" description="Helical" evidence="8">
    <location>
        <begin position="425"/>
        <end position="446"/>
    </location>
</feature>
<gene>
    <name evidence="9" type="ORF">GCM10009682_64020</name>
</gene>
<feature type="transmembrane region" description="Helical" evidence="8">
    <location>
        <begin position="47"/>
        <end position="69"/>
    </location>
</feature>
<evidence type="ECO:0000256" key="4">
    <source>
        <dbReference type="ARBA" id="ARBA00022692"/>
    </source>
</evidence>
<keyword evidence="4 8" id="KW-0812">Transmembrane</keyword>
<keyword evidence="3" id="KW-1003">Cell membrane</keyword>
<evidence type="ECO:0000313" key="10">
    <source>
        <dbReference type="Proteomes" id="UP001500218"/>
    </source>
</evidence>
<evidence type="ECO:0000256" key="6">
    <source>
        <dbReference type="ARBA" id="ARBA00023136"/>
    </source>
</evidence>
<dbReference type="SUPFAM" id="SSF161098">
    <property type="entry name" value="MetI-like"/>
    <property type="match status" value="2"/>
</dbReference>
<protein>
    <recommendedName>
        <fullName evidence="11">Sugar ABC transporter permease</fullName>
    </recommendedName>
</protein>
<dbReference type="RefSeq" id="WP_344140671.1">
    <property type="nucleotide sequence ID" value="NZ_BAAALT010000368.1"/>
</dbReference>
<dbReference type="PANTHER" id="PTHR30193:SF37">
    <property type="entry name" value="INNER MEMBRANE ABC TRANSPORTER PERMEASE PROTEIN YCJO"/>
    <property type="match status" value="1"/>
</dbReference>
<feature type="transmembrane region" description="Helical" evidence="8">
    <location>
        <begin position="148"/>
        <end position="169"/>
    </location>
</feature>
<proteinExistence type="predicted"/>
<dbReference type="EMBL" id="BAAALT010000368">
    <property type="protein sequence ID" value="GAA1838983.1"/>
    <property type="molecule type" value="Genomic_DNA"/>
</dbReference>
<feature type="transmembrane region" description="Helical" evidence="8">
    <location>
        <begin position="358"/>
        <end position="380"/>
    </location>
</feature>
<sequence>MTEPQPPQTAPAPPVPPQPTPYPTAPTGYPAYAVPPAPAVARPSGGVFVVVGLALLGPALLALLLAYVVPTIGSIVESFQRKSPFGNRPAENVGLDNYQALFEGNFGSALGFTLLVAVPLVLTVVVAGPVVAWLAHRSGDVGRRVTRVALVPLLVLFSPVAVAAAWFAADRTDVLRDSPQLGVTWITWAILFGALLAVSVTVFLPVLRRRADEPRAWTAAIAVGALLGIAGLAYGLQVFDLPYVLTRGGRGTATLLANAFADTFMQFDLGGGAAMLTLVGIPLALLGVAAVLLVAFSGLRARWAPDAGRPTSPLASAAVIVVLLGCLAVVAYALWPWFGAFGGDTPSRFDAGRVAVNTWLPPLISTVVGVALAALAGFGIGALRPLGRFSELLLLPFAPWLFVTPAVQAFGAFEAQRDGGTLNTLASLIPPVWINIPALVLFTVLFRGLSLDWRAGRASLGAVIVPALPMAAVAVLATWLINAQSLMWPFVFANNVDRFTGPIAVYQVWLSIRGESLPVGLALPIAAIVAFALAVGALQWFYLDKLAIRAGRGDDGPA</sequence>
<accession>A0ABP4Z783</accession>
<dbReference type="PANTHER" id="PTHR30193">
    <property type="entry name" value="ABC TRANSPORTER PERMEASE PROTEIN"/>
    <property type="match status" value="1"/>
</dbReference>
<evidence type="ECO:0000313" key="9">
    <source>
        <dbReference type="EMBL" id="GAA1838983.1"/>
    </source>
</evidence>
<feature type="transmembrane region" description="Helical" evidence="8">
    <location>
        <begin position="317"/>
        <end position="338"/>
    </location>
</feature>
<feature type="transmembrane region" description="Helical" evidence="8">
    <location>
        <begin position="109"/>
        <end position="136"/>
    </location>
</feature>
<dbReference type="InterPro" id="IPR035906">
    <property type="entry name" value="MetI-like_sf"/>
</dbReference>
<evidence type="ECO:0000256" key="3">
    <source>
        <dbReference type="ARBA" id="ARBA00022475"/>
    </source>
</evidence>
<evidence type="ECO:0000256" key="2">
    <source>
        <dbReference type="ARBA" id="ARBA00022448"/>
    </source>
</evidence>
<evidence type="ECO:0000256" key="1">
    <source>
        <dbReference type="ARBA" id="ARBA00004651"/>
    </source>
</evidence>
<feature type="transmembrane region" description="Helical" evidence="8">
    <location>
        <begin position="521"/>
        <end position="543"/>
    </location>
</feature>
<organism evidence="9 10">
    <name type="scientific">Luedemannella flava</name>
    <dbReference type="NCBI Taxonomy" id="349316"/>
    <lineage>
        <taxon>Bacteria</taxon>
        <taxon>Bacillati</taxon>
        <taxon>Actinomycetota</taxon>
        <taxon>Actinomycetes</taxon>
        <taxon>Micromonosporales</taxon>
        <taxon>Micromonosporaceae</taxon>
        <taxon>Luedemannella</taxon>
    </lineage>
</organism>
<evidence type="ECO:0008006" key="11">
    <source>
        <dbReference type="Google" id="ProtNLM"/>
    </source>
</evidence>
<feature type="transmembrane region" description="Helical" evidence="8">
    <location>
        <begin position="273"/>
        <end position="296"/>
    </location>
</feature>
<feature type="transmembrane region" description="Helical" evidence="8">
    <location>
        <begin position="458"/>
        <end position="481"/>
    </location>
</feature>
<evidence type="ECO:0000256" key="8">
    <source>
        <dbReference type="SAM" id="Phobius"/>
    </source>
</evidence>
<feature type="transmembrane region" description="Helical" evidence="8">
    <location>
        <begin position="392"/>
        <end position="413"/>
    </location>
</feature>